<comment type="caution">
    <text evidence="10">The sequence shown here is derived from an EMBL/GenBank/DDBJ whole genome shotgun (WGS) entry which is preliminary data.</text>
</comment>
<dbReference type="OrthoDB" id="1700726at2759"/>
<dbReference type="PANTHER" id="PTHR43272">
    <property type="entry name" value="LONG-CHAIN-FATTY-ACID--COA LIGASE"/>
    <property type="match status" value="1"/>
</dbReference>
<dbReference type="STRING" id="6832.A0A553PMB2"/>
<evidence type="ECO:0000313" key="10">
    <source>
        <dbReference type="EMBL" id="TRY78823.1"/>
    </source>
</evidence>
<dbReference type="PANTHER" id="PTHR43272:SF83">
    <property type="entry name" value="ACYL-COA SYNTHETASE LONG-CHAIN, ISOFORM J"/>
    <property type="match status" value="1"/>
</dbReference>
<dbReference type="Gene3D" id="3.30.300.30">
    <property type="match status" value="1"/>
</dbReference>
<dbReference type="InterPro" id="IPR000873">
    <property type="entry name" value="AMP-dep_synth/lig_dom"/>
</dbReference>
<keyword evidence="4" id="KW-0443">Lipid metabolism</keyword>
<evidence type="ECO:0000256" key="6">
    <source>
        <dbReference type="ARBA" id="ARBA00024484"/>
    </source>
</evidence>
<dbReference type="OMA" id="LPYKSYW"/>
<keyword evidence="4" id="KW-0276">Fatty acid metabolism</keyword>
<feature type="transmembrane region" description="Helical" evidence="8">
    <location>
        <begin position="6"/>
        <end position="30"/>
    </location>
</feature>
<keyword evidence="3" id="KW-0547">Nucleotide-binding</keyword>
<dbReference type="GO" id="GO:0030182">
    <property type="term" value="P:neuron differentiation"/>
    <property type="evidence" value="ECO:0007669"/>
    <property type="project" value="TreeGrafter"/>
</dbReference>
<dbReference type="GO" id="GO:0005811">
    <property type="term" value="C:lipid droplet"/>
    <property type="evidence" value="ECO:0007669"/>
    <property type="project" value="TreeGrafter"/>
</dbReference>
<evidence type="ECO:0000256" key="8">
    <source>
        <dbReference type="SAM" id="Phobius"/>
    </source>
</evidence>
<keyword evidence="8" id="KW-0472">Membrane</keyword>
<dbReference type="EC" id="6.2.1.3" evidence="7"/>
<dbReference type="InterPro" id="IPR020845">
    <property type="entry name" value="AMP-binding_CS"/>
</dbReference>
<dbReference type="Pfam" id="PF00501">
    <property type="entry name" value="AMP-binding"/>
    <property type="match status" value="1"/>
</dbReference>
<keyword evidence="2" id="KW-0436">Ligase</keyword>
<keyword evidence="8" id="KW-0812">Transmembrane</keyword>
<dbReference type="Proteomes" id="UP000318571">
    <property type="component" value="Chromosome 11"/>
</dbReference>
<evidence type="ECO:0000313" key="11">
    <source>
        <dbReference type="Proteomes" id="UP000318571"/>
    </source>
</evidence>
<dbReference type="InterPro" id="IPR042099">
    <property type="entry name" value="ANL_N_sf"/>
</dbReference>
<dbReference type="InterPro" id="IPR045851">
    <property type="entry name" value="AMP-bd_C_sf"/>
</dbReference>
<evidence type="ECO:0000259" key="9">
    <source>
        <dbReference type="Pfam" id="PF00501"/>
    </source>
</evidence>
<evidence type="ECO:0000256" key="2">
    <source>
        <dbReference type="ARBA" id="ARBA00022598"/>
    </source>
</evidence>
<dbReference type="AlphaFoldDB" id="A0A553PMB2"/>
<accession>A0A553PMB2</accession>
<dbReference type="GO" id="GO:0005783">
    <property type="term" value="C:endoplasmic reticulum"/>
    <property type="evidence" value="ECO:0007669"/>
    <property type="project" value="TreeGrafter"/>
</dbReference>
<evidence type="ECO:0000256" key="3">
    <source>
        <dbReference type="ARBA" id="ARBA00022741"/>
    </source>
</evidence>
<comment type="catalytic activity">
    <reaction evidence="6">
        <text>a long-chain fatty acid + ATP + CoA = a long-chain fatty acyl-CoA + AMP + diphosphate</text>
        <dbReference type="Rhea" id="RHEA:15421"/>
        <dbReference type="ChEBI" id="CHEBI:30616"/>
        <dbReference type="ChEBI" id="CHEBI:33019"/>
        <dbReference type="ChEBI" id="CHEBI:57287"/>
        <dbReference type="ChEBI" id="CHEBI:57560"/>
        <dbReference type="ChEBI" id="CHEBI:83139"/>
        <dbReference type="ChEBI" id="CHEBI:456215"/>
        <dbReference type="EC" id="6.2.1.3"/>
    </reaction>
    <physiologicalReaction direction="left-to-right" evidence="6">
        <dbReference type="Rhea" id="RHEA:15422"/>
    </physiologicalReaction>
</comment>
<comment type="similarity">
    <text evidence="1">Belongs to the ATP-dependent AMP-binding enzyme family.</text>
</comment>
<proteinExistence type="inferred from homology"/>
<dbReference type="EMBL" id="VCGU01000003">
    <property type="protein sequence ID" value="TRY78823.1"/>
    <property type="molecule type" value="Genomic_DNA"/>
</dbReference>
<reference evidence="10 11" key="1">
    <citation type="journal article" date="2018" name="Nat. Ecol. Evol.">
        <title>Genomic signatures of mitonuclear coevolution across populations of Tigriopus californicus.</title>
        <authorList>
            <person name="Barreto F.S."/>
            <person name="Watson E.T."/>
            <person name="Lima T.G."/>
            <person name="Willett C.S."/>
            <person name="Edmands S."/>
            <person name="Li W."/>
            <person name="Burton R.S."/>
        </authorList>
    </citation>
    <scope>NUCLEOTIDE SEQUENCE [LARGE SCALE GENOMIC DNA]</scope>
    <source>
        <strain evidence="10 11">San Diego</strain>
    </source>
</reference>
<feature type="domain" description="AMP-dependent synthetase/ligase" evidence="9">
    <location>
        <begin position="125"/>
        <end position="545"/>
    </location>
</feature>
<evidence type="ECO:0000256" key="5">
    <source>
        <dbReference type="ARBA" id="ARBA00022840"/>
    </source>
</evidence>
<evidence type="ECO:0000256" key="7">
    <source>
        <dbReference type="ARBA" id="ARBA00026121"/>
    </source>
</evidence>
<dbReference type="GO" id="GO:0005524">
    <property type="term" value="F:ATP binding"/>
    <property type="evidence" value="ECO:0007669"/>
    <property type="project" value="UniProtKB-KW"/>
</dbReference>
<keyword evidence="5" id="KW-0067">ATP-binding</keyword>
<evidence type="ECO:0000256" key="1">
    <source>
        <dbReference type="ARBA" id="ARBA00006432"/>
    </source>
</evidence>
<dbReference type="GO" id="GO:0090433">
    <property type="term" value="F:palmitoyl-CoA ligase activity"/>
    <property type="evidence" value="ECO:0007669"/>
    <property type="project" value="TreeGrafter"/>
</dbReference>
<dbReference type="SUPFAM" id="SSF56801">
    <property type="entry name" value="Acetyl-CoA synthetase-like"/>
    <property type="match status" value="1"/>
</dbReference>
<dbReference type="GO" id="GO:0035336">
    <property type="term" value="P:long-chain fatty-acyl-CoA metabolic process"/>
    <property type="evidence" value="ECO:0007669"/>
    <property type="project" value="TreeGrafter"/>
</dbReference>
<sequence length="723" mass="80651">MAQSSLVVFLLKSWLFMWDVLTFPIYGLIYRKWNLHDRQKQDEEEPVNKNPQQIVRNGDSEVEIRPFDLHFSLMDQIASLEQPLDTVVKLFDYSVKLHAGQDCLGTREAFAMESEVQPDGKVFQKIIQGDYYTWLKYEQVQEKATNIAKGLIKIGMNPKEEDKALIYADTSANWLMTALGCFKTGIPLATLYTTLGEESVKYGLNQTKAKTLILAQELMPKLERMIGDLPHVENIVYIPSRVRQPLGVQFKNRAIYSLEQIQDLGREAGNVHLSAPKSDDIAVIMYTSGSTGTPKGALLTHRNLSSAIFASLSRGLDMAGEQRTPDETYMGFLPIAHIFELSHEFVVLLMGIKIGYSGPNTLTDKSTMIKSGQKGDASILKPTVMLAVPTILDRVYKAIQGNVQSKGKVFEAVFMQLYRYRCSWLKRGFGTPILNRLVFSKLKQSLGGKIRLIIGGGAPLSPDVHEFIRTCLDVHVAQGYGLTETVGGVMLTQRKDLTMGSVGFPLPSVKVKLVDWSEGEYTIRDPQGPKGEIVIGGPVVSVGYFDLPDKTAESFYRDAEGTQWFYTGDIGHLLPNGNLKIIDRKKDLVKLAMGEYVSLGKVEAAMKVHPLVENICIYADSSQSATIAIIVPDAVHLSKIQTEVELTHEEACQNPQVKSQVLSSLRKHASTSLQKFEMPRGLLLVSEPWSPESGLVTASLKIRRKQIEKAYQDQIDRIYAQLN</sequence>
<name>A0A553PMB2_TIGCA</name>
<dbReference type="Gene3D" id="3.40.50.12780">
    <property type="entry name" value="N-terminal domain of ligase-like"/>
    <property type="match status" value="1"/>
</dbReference>
<keyword evidence="11" id="KW-1185">Reference proteome</keyword>
<dbReference type="GO" id="GO:0005886">
    <property type="term" value="C:plasma membrane"/>
    <property type="evidence" value="ECO:0007669"/>
    <property type="project" value="TreeGrafter"/>
</dbReference>
<keyword evidence="8" id="KW-1133">Transmembrane helix</keyword>
<organism evidence="10 11">
    <name type="scientific">Tigriopus californicus</name>
    <name type="common">Marine copepod</name>
    <dbReference type="NCBI Taxonomy" id="6832"/>
    <lineage>
        <taxon>Eukaryota</taxon>
        <taxon>Metazoa</taxon>
        <taxon>Ecdysozoa</taxon>
        <taxon>Arthropoda</taxon>
        <taxon>Crustacea</taxon>
        <taxon>Multicrustacea</taxon>
        <taxon>Hexanauplia</taxon>
        <taxon>Copepoda</taxon>
        <taxon>Harpacticoida</taxon>
        <taxon>Harpacticidae</taxon>
        <taxon>Tigriopus</taxon>
    </lineage>
</organism>
<gene>
    <name evidence="10" type="ORF">TCAL_04270</name>
</gene>
<evidence type="ECO:0000256" key="4">
    <source>
        <dbReference type="ARBA" id="ARBA00022832"/>
    </source>
</evidence>
<dbReference type="PROSITE" id="PS00455">
    <property type="entry name" value="AMP_BINDING"/>
    <property type="match status" value="1"/>
</dbReference>
<protein>
    <recommendedName>
        <fullName evidence="7">long-chain-fatty-acid--CoA ligase</fullName>
        <ecNumber evidence="7">6.2.1.3</ecNumber>
    </recommendedName>
</protein>